<dbReference type="HAMAP" id="MF_01463_B">
    <property type="entry name" value="SecD_B"/>
    <property type="match status" value="1"/>
</dbReference>
<evidence type="ECO:0000256" key="4">
    <source>
        <dbReference type="ARBA" id="ARBA00022692"/>
    </source>
</evidence>
<dbReference type="Pfam" id="PF21760">
    <property type="entry name" value="SecD_1st"/>
    <property type="match status" value="1"/>
</dbReference>
<evidence type="ECO:0000256" key="8">
    <source>
        <dbReference type="ARBA" id="ARBA00023136"/>
    </source>
</evidence>
<feature type="domain" description="Protein export membrane protein SecD/SecF C-terminal" evidence="10">
    <location>
        <begin position="229"/>
        <end position="394"/>
    </location>
</feature>
<dbReference type="InterPro" id="IPR022813">
    <property type="entry name" value="SecD/SecF_arch_bac"/>
</dbReference>
<dbReference type="InterPro" id="IPR048634">
    <property type="entry name" value="SecD_SecF_C"/>
</dbReference>
<dbReference type="InterPro" id="IPR054384">
    <property type="entry name" value="SecDF_P1_head"/>
</dbReference>
<keyword evidence="8 9" id="KW-0472">Membrane</keyword>
<dbReference type="InterPro" id="IPR048631">
    <property type="entry name" value="SecD_1st"/>
</dbReference>
<dbReference type="GO" id="GO:0065002">
    <property type="term" value="P:intracellular protein transmembrane transport"/>
    <property type="evidence" value="ECO:0007669"/>
    <property type="project" value="UniProtKB-UniRule"/>
</dbReference>
<dbReference type="GO" id="GO:0043952">
    <property type="term" value="P:protein transport by the Sec complex"/>
    <property type="evidence" value="ECO:0007669"/>
    <property type="project" value="UniProtKB-UniRule"/>
</dbReference>
<evidence type="ECO:0000256" key="7">
    <source>
        <dbReference type="ARBA" id="ARBA00023010"/>
    </source>
</evidence>
<dbReference type="PANTHER" id="PTHR30081:SF1">
    <property type="entry name" value="PROTEIN TRANSLOCASE SUBUNIT SECD"/>
    <property type="match status" value="1"/>
</dbReference>
<keyword evidence="4 9" id="KW-0812">Transmembrane</keyword>
<evidence type="ECO:0000256" key="3">
    <source>
        <dbReference type="ARBA" id="ARBA00022475"/>
    </source>
</evidence>
<evidence type="ECO:0000313" key="13">
    <source>
        <dbReference type="EMBL" id="OXT06402.1"/>
    </source>
</evidence>
<feature type="domain" description="SecDF P1 head subdomain" evidence="12">
    <location>
        <begin position="127"/>
        <end position="226"/>
    </location>
</feature>
<dbReference type="Pfam" id="PF22599">
    <property type="entry name" value="SecDF_P1_head"/>
    <property type="match status" value="1"/>
</dbReference>
<dbReference type="AlphaFoldDB" id="A0A231VE30"/>
<dbReference type="GO" id="GO:0015450">
    <property type="term" value="F:protein-transporting ATPase activity"/>
    <property type="evidence" value="ECO:0007669"/>
    <property type="project" value="InterPro"/>
</dbReference>
<feature type="transmembrane region" description="Helical" evidence="9">
    <location>
        <begin position="343"/>
        <end position="366"/>
    </location>
</feature>
<keyword evidence="2 9" id="KW-0813">Transport</keyword>
<keyword evidence="6 9" id="KW-1133">Transmembrane helix</keyword>
<reference evidence="13 14" key="1">
    <citation type="submission" date="2017-06" db="EMBL/GenBank/DDBJ databases">
        <title>Isolation and characterization of a thermophilic and butanogenic Thermoanaerobacterium thermosaccharolyticum M5 capable of efficient degradation of hemicellulose.</title>
        <authorList>
            <person name="Xin F."/>
            <person name="Jiang Y."/>
        </authorList>
    </citation>
    <scope>NUCLEOTIDE SEQUENCE [LARGE SCALE GENOMIC DNA]</scope>
    <source>
        <strain evidence="13 14">M5</strain>
    </source>
</reference>
<evidence type="ECO:0000256" key="9">
    <source>
        <dbReference type="HAMAP-Rule" id="MF_01463"/>
    </source>
</evidence>
<name>A0A231VE30_THETR</name>
<evidence type="ECO:0000313" key="14">
    <source>
        <dbReference type="Proteomes" id="UP000215301"/>
    </source>
</evidence>
<dbReference type="InterPro" id="IPR055344">
    <property type="entry name" value="SecD_SecF_C_bact"/>
</dbReference>
<comment type="caution">
    <text evidence="13">The sequence shown here is derived from an EMBL/GenBank/DDBJ whole genome shotgun (WGS) entry which is preliminary data.</text>
</comment>
<dbReference type="PANTHER" id="PTHR30081">
    <property type="entry name" value="PROTEIN-EXPORT MEMBRANE PROTEIN SEC"/>
    <property type="match status" value="1"/>
</dbReference>
<comment type="similarity">
    <text evidence="9">Belongs to the SecD/SecF family. SecD subfamily.</text>
</comment>
<dbReference type="Gene3D" id="1.20.1640.10">
    <property type="entry name" value="Multidrug efflux transporter AcrB transmembrane domain"/>
    <property type="match status" value="1"/>
</dbReference>
<comment type="function">
    <text evidence="9">Part of the Sec protein translocase complex. Interacts with the SecYEG preprotein conducting channel. SecDF uses the proton motive force (PMF) to complete protein translocation after the ATP-dependent function of SecA.</text>
</comment>
<evidence type="ECO:0000256" key="1">
    <source>
        <dbReference type="ARBA" id="ARBA00004651"/>
    </source>
</evidence>
<sequence>MMRSRGLAKFLSVIVLAAIIAYIAFFGINAGNYSIKPVQESIRLGLDLQGGVYVLEQAEGNVTQDAMTRAISIIRNRVDSLGVSQPLIVQQGPNRIRIEIPGVNDPDQVISFLGQTAQLKFVGPDGKVILTGADVKNSKAVYQTDQTGVQQPVVTLELNSKGAKAFADATGKFVGKQIAIVLDNKTISAPVVQEQITGGEAVINGMKDFTEAKNLANLIRGGALPVTLKQVEYSSVGATLGPSALKASEEAGLYGLVIVLLFMIAFYRLPGLIADIALGIYILINFIVYALLHVTLDLPGIAGMLLSIGMAVDANIIIFERMKEELRAGKSIRASLDAGFKKAFVAVFDSNITTLIAAFVLFFMGAGTVKGFALTLIIGVISSMFTAITVSRFLLKSVVDTEFTKNIRVYGA</sequence>
<dbReference type="Pfam" id="PF02355">
    <property type="entry name" value="SecD_SecF_C"/>
    <property type="match status" value="1"/>
</dbReference>
<feature type="transmembrane region" description="Helical" evidence="9">
    <location>
        <begin position="276"/>
        <end position="295"/>
    </location>
</feature>
<comment type="subunit">
    <text evidence="9">Forms a complex with SecF. Part of the essential Sec protein translocation apparatus which comprises SecA, SecYEG and auxiliary proteins SecDF. Other proteins may also be involved.</text>
</comment>
<dbReference type="Proteomes" id="UP000215301">
    <property type="component" value="Unassembled WGS sequence"/>
</dbReference>
<dbReference type="NCBIfam" id="TIGR00916">
    <property type="entry name" value="2A0604s01"/>
    <property type="match status" value="1"/>
</dbReference>
<keyword evidence="3 9" id="KW-1003">Cell membrane</keyword>
<comment type="subcellular location">
    <subcellularLocation>
        <location evidence="1 9">Cell membrane</location>
        <topology evidence="1 9">Multi-pass membrane protein</topology>
    </subcellularLocation>
</comment>
<keyword evidence="5 9" id="KW-0653">Protein transport</keyword>
<dbReference type="NCBIfam" id="TIGR01129">
    <property type="entry name" value="secD"/>
    <property type="match status" value="1"/>
</dbReference>
<keyword evidence="7 9" id="KW-0811">Translocation</keyword>
<organism evidence="13 14">
    <name type="scientific">Thermoanaerobacterium thermosaccharolyticum</name>
    <name type="common">Clostridium thermosaccharolyticum</name>
    <dbReference type="NCBI Taxonomy" id="1517"/>
    <lineage>
        <taxon>Bacteria</taxon>
        <taxon>Bacillati</taxon>
        <taxon>Bacillota</taxon>
        <taxon>Clostridia</taxon>
        <taxon>Thermoanaerobacterales</taxon>
        <taxon>Thermoanaerobacteraceae</taxon>
        <taxon>Thermoanaerobacterium</taxon>
    </lineage>
</organism>
<evidence type="ECO:0000259" key="11">
    <source>
        <dbReference type="Pfam" id="PF21760"/>
    </source>
</evidence>
<feature type="domain" description="Protein translocase subunit SecDF P1" evidence="11">
    <location>
        <begin position="67"/>
        <end position="124"/>
    </location>
</feature>
<feature type="transmembrane region" description="Helical" evidence="9">
    <location>
        <begin position="7"/>
        <end position="28"/>
    </location>
</feature>
<evidence type="ECO:0000256" key="6">
    <source>
        <dbReference type="ARBA" id="ARBA00022989"/>
    </source>
</evidence>
<protein>
    <recommendedName>
        <fullName evidence="9">Protein translocase subunit SecD</fullName>
    </recommendedName>
</protein>
<dbReference type="SUPFAM" id="SSF82866">
    <property type="entry name" value="Multidrug efflux transporter AcrB transmembrane domain"/>
    <property type="match status" value="1"/>
</dbReference>
<proteinExistence type="inferred from homology"/>
<dbReference type="FunFam" id="1.20.1640.10:FF:000004">
    <property type="entry name" value="Protein translocase subunit SecD"/>
    <property type="match status" value="1"/>
</dbReference>
<dbReference type="Gene3D" id="3.30.70.3220">
    <property type="match status" value="1"/>
</dbReference>
<gene>
    <name evidence="9 13" type="primary">secD</name>
    <name evidence="13" type="ORF">CE561_10610</name>
</gene>
<evidence type="ECO:0000256" key="5">
    <source>
        <dbReference type="ARBA" id="ARBA00022927"/>
    </source>
</evidence>
<evidence type="ECO:0000259" key="12">
    <source>
        <dbReference type="Pfam" id="PF22599"/>
    </source>
</evidence>
<feature type="transmembrane region" description="Helical" evidence="9">
    <location>
        <begin position="251"/>
        <end position="269"/>
    </location>
</feature>
<evidence type="ECO:0000256" key="2">
    <source>
        <dbReference type="ARBA" id="ARBA00022448"/>
    </source>
</evidence>
<dbReference type="GO" id="GO:0005886">
    <property type="term" value="C:plasma membrane"/>
    <property type="evidence" value="ECO:0007669"/>
    <property type="project" value="UniProtKB-SubCell"/>
</dbReference>
<evidence type="ECO:0000259" key="10">
    <source>
        <dbReference type="Pfam" id="PF02355"/>
    </source>
</evidence>
<accession>A0A231VE30</accession>
<dbReference type="EMBL" id="NKHD01000030">
    <property type="protein sequence ID" value="OXT06402.1"/>
    <property type="molecule type" value="Genomic_DNA"/>
</dbReference>
<feature type="transmembrane region" description="Helical" evidence="9">
    <location>
        <begin position="301"/>
        <end position="322"/>
    </location>
</feature>
<feature type="transmembrane region" description="Helical" evidence="9">
    <location>
        <begin position="372"/>
        <end position="395"/>
    </location>
</feature>
<dbReference type="InterPro" id="IPR005791">
    <property type="entry name" value="SecD"/>
</dbReference>
<dbReference type="GO" id="GO:0006605">
    <property type="term" value="P:protein targeting"/>
    <property type="evidence" value="ECO:0007669"/>
    <property type="project" value="UniProtKB-UniRule"/>
</dbReference>